<dbReference type="RefSeq" id="WP_339096292.1">
    <property type="nucleotide sequence ID" value="NZ_CP149782.1"/>
</dbReference>
<proteinExistence type="predicted"/>
<dbReference type="AlphaFoldDB" id="A0AAU6Q3B7"/>
<keyword evidence="2" id="KW-0645">Protease</keyword>
<feature type="domain" description="PrcB C-terminal" evidence="1">
    <location>
        <begin position="287"/>
        <end position="341"/>
    </location>
</feature>
<sequence>MTSVPMSRFGLLALTGLLMGCTATGPGNLRVHEATIYGAGAQRIVWVYGDAGTSGSSSLKLGSDTVTVRPQADSGAVPGSLSVNGKATYTAPVSDPTPRLSLSRDNAGNFTAEALGGTRVRAVYYTDGRQWQQLASVSGRTTARTVTGLRGSGNLTDAEADVLTRALSNQGPLAVAVLDESSVPDAPIVVEPKPTEQRRTALYVLPASQITTVTTSTTSTTTTVTPTQGGQTMNATEVARGTNAAAESAAVVVARTGSEVRALYNVAYGRQTGSPSLPSLRSGEALVGIFIGQRSTGGYGVGLNSASMQGNVLNLKVELTAPKPGGITTQALTSPWVIVKVTAPFSDVQVTDQSGRSFPY</sequence>
<dbReference type="GO" id="GO:0008233">
    <property type="term" value="F:peptidase activity"/>
    <property type="evidence" value="ECO:0007669"/>
    <property type="project" value="UniProtKB-KW"/>
</dbReference>
<protein>
    <submittedName>
        <fullName evidence="2">Protease complex subunit PrcB family protein</fullName>
    </submittedName>
</protein>
<dbReference type="InterPro" id="IPR025748">
    <property type="entry name" value="PrcB_C_dom"/>
</dbReference>
<evidence type="ECO:0000259" key="1">
    <source>
        <dbReference type="Pfam" id="PF14343"/>
    </source>
</evidence>
<organism evidence="2">
    <name type="scientific">Deinococcus sp. VB142</name>
    <dbReference type="NCBI Taxonomy" id="3112952"/>
    <lineage>
        <taxon>Bacteria</taxon>
        <taxon>Thermotogati</taxon>
        <taxon>Deinococcota</taxon>
        <taxon>Deinococci</taxon>
        <taxon>Deinococcales</taxon>
        <taxon>Deinococcaceae</taxon>
        <taxon>Deinococcus</taxon>
    </lineage>
</organism>
<reference evidence="2" key="1">
    <citation type="submission" date="2024-03" db="EMBL/GenBank/DDBJ databases">
        <title>Deinococcus weizhi sp. nov., isolated from human skin.</title>
        <authorList>
            <person name="Wei Z."/>
            <person name="Tian F."/>
            <person name="Yang C."/>
            <person name="Xin L.T."/>
            <person name="Wen Z.J."/>
            <person name="Lan K.C."/>
            <person name="Yu L."/>
            <person name="Zhe W."/>
            <person name="Dan F.D."/>
            <person name="Jun W."/>
            <person name="Rui Z."/>
            <person name="Yong X.J."/>
            <person name="Ting Y."/>
            <person name="Wei X."/>
            <person name="Xu Z.G."/>
            <person name="Xin Z."/>
            <person name="Dong F.G."/>
            <person name="Ni X.M."/>
            <person name="Zheng M.G."/>
            <person name="Chun Y."/>
            <person name="Qian W.X."/>
        </authorList>
    </citation>
    <scope>NUCLEOTIDE SEQUENCE</scope>
    <source>
        <strain evidence="2">VB142</strain>
    </source>
</reference>
<dbReference type="GO" id="GO:0006508">
    <property type="term" value="P:proteolysis"/>
    <property type="evidence" value="ECO:0007669"/>
    <property type="project" value="UniProtKB-KW"/>
</dbReference>
<keyword evidence="2" id="KW-0378">Hydrolase</keyword>
<accession>A0AAU6Q3B7</accession>
<dbReference type="EMBL" id="CP149782">
    <property type="protein sequence ID" value="WYF45120.1"/>
    <property type="molecule type" value="Genomic_DNA"/>
</dbReference>
<dbReference type="Pfam" id="PF14343">
    <property type="entry name" value="PrcB_C"/>
    <property type="match status" value="1"/>
</dbReference>
<gene>
    <name evidence="2" type="ORF">WDJ50_03090</name>
</gene>
<evidence type="ECO:0000313" key="2">
    <source>
        <dbReference type="EMBL" id="WYF45120.1"/>
    </source>
</evidence>
<name>A0AAU6Q3B7_9DEIO</name>